<organism evidence="16 17">
    <name type="scientific">Chitinasiproducens palmae</name>
    <dbReference type="NCBI Taxonomy" id="1770053"/>
    <lineage>
        <taxon>Bacteria</taxon>
        <taxon>Pseudomonadati</taxon>
        <taxon>Pseudomonadota</taxon>
        <taxon>Betaproteobacteria</taxon>
        <taxon>Burkholderiales</taxon>
        <taxon>Burkholderiaceae</taxon>
        <taxon>Chitinasiproducens</taxon>
    </lineage>
</organism>
<dbReference type="PIRSF" id="PIRSF001365">
    <property type="entry name" value="DHDPS"/>
    <property type="match status" value="1"/>
</dbReference>
<evidence type="ECO:0000256" key="13">
    <source>
        <dbReference type="PIRNR" id="PIRNR001365"/>
    </source>
</evidence>
<evidence type="ECO:0000256" key="3">
    <source>
        <dbReference type="ARBA" id="ARBA00007592"/>
    </source>
</evidence>
<dbReference type="HAMAP" id="MF_00418">
    <property type="entry name" value="DapA"/>
    <property type="match status" value="1"/>
</dbReference>
<evidence type="ECO:0000256" key="1">
    <source>
        <dbReference type="ARBA" id="ARBA00003294"/>
    </source>
</evidence>
<keyword evidence="9 12" id="KW-0456">Lyase</keyword>
<dbReference type="InterPro" id="IPR013785">
    <property type="entry name" value="Aldolase_TIM"/>
</dbReference>
<dbReference type="PROSITE" id="PS00666">
    <property type="entry name" value="DHDPS_2"/>
    <property type="match status" value="1"/>
</dbReference>
<keyword evidence="6 12" id="KW-0028">Amino-acid biosynthesis</keyword>
<evidence type="ECO:0000256" key="14">
    <source>
        <dbReference type="PIRSR" id="PIRSR001365-1"/>
    </source>
</evidence>
<reference evidence="17" key="1">
    <citation type="submission" date="2016-09" db="EMBL/GenBank/DDBJ databases">
        <authorList>
            <person name="Varghese N."/>
            <person name="Submissions S."/>
        </authorList>
    </citation>
    <scope>NUCLEOTIDE SEQUENCE [LARGE SCALE GENOMIC DNA]</scope>
    <source>
        <strain evidence="17">JS23</strain>
    </source>
</reference>
<evidence type="ECO:0000256" key="4">
    <source>
        <dbReference type="ARBA" id="ARBA00012086"/>
    </source>
</evidence>
<evidence type="ECO:0000256" key="15">
    <source>
        <dbReference type="PIRSR" id="PIRSR001365-2"/>
    </source>
</evidence>
<dbReference type="Proteomes" id="UP000243719">
    <property type="component" value="Unassembled WGS sequence"/>
</dbReference>
<keyword evidence="5 12" id="KW-0963">Cytoplasm</keyword>
<dbReference type="InterPro" id="IPR005263">
    <property type="entry name" value="DapA"/>
</dbReference>
<dbReference type="EC" id="4.3.3.7" evidence="4 12"/>
<keyword evidence="10 12" id="KW-0704">Schiff base</keyword>
<protein>
    <recommendedName>
        <fullName evidence="4 12">4-hydroxy-tetrahydrodipicolinate synthase</fullName>
        <shortName evidence="12">HTPA synthase</shortName>
        <ecNumber evidence="4 12">4.3.3.7</ecNumber>
    </recommendedName>
</protein>
<evidence type="ECO:0000256" key="7">
    <source>
        <dbReference type="ARBA" id="ARBA00022915"/>
    </source>
</evidence>
<dbReference type="PRINTS" id="PR00146">
    <property type="entry name" value="DHPICSNTHASE"/>
</dbReference>
<evidence type="ECO:0000256" key="5">
    <source>
        <dbReference type="ARBA" id="ARBA00022490"/>
    </source>
</evidence>
<comment type="function">
    <text evidence="1 12">Catalyzes the condensation of (S)-aspartate-beta-semialdehyde [(S)-ASA] and pyruvate to 4-hydroxy-tetrahydrodipicolinate (HTPA).</text>
</comment>
<evidence type="ECO:0000313" key="16">
    <source>
        <dbReference type="EMBL" id="SDV48976.1"/>
    </source>
</evidence>
<feature type="active site" description="Schiff-base intermediate with substrate" evidence="12 14">
    <location>
        <position position="168"/>
    </location>
</feature>
<evidence type="ECO:0000256" key="11">
    <source>
        <dbReference type="ARBA" id="ARBA00047836"/>
    </source>
</evidence>
<evidence type="ECO:0000256" key="10">
    <source>
        <dbReference type="ARBA" id="ARBA00023270"/>
    </source>
</evidence>
<dbReference type="PANTHER" id="PTHR12128">
    <property type="entry name" value="DIHYDRODIPICOLINATE SYNTHASE"/>
    <property type="match status" value="1"/>
</dbReference>
<gene>
    <name evidence="12" type="primary">dapA</name>
    <name evidence="16" type="ORF">SAMN05216551_106221</name>
</gene>
<dbReference type="SMART" id="SM01130">
    <property type="entry name" value="DHDPS"/>
    <property type="match status" value="1"/>
</dbReference>
<dbReference type="GO" id="GO:0008840">
    <property type="term" value="F:4-hydroxy-tetrahydrodipicolinate synthase activity"/>
    <property type="evidence" value="ECO:0007669"/>
    <property type="project" value="UniProtKB-UniRule"/>
</dbReference>
<comment type="subcellular location">
    <subcellularLocation>
        <location evidence="12">Cytoplasm</location>
    </subcellularLocation>
</comment>
<dbReference type="GO" id="GO:0005737">
    <property type="term" value="C:cytoplasm"/>
    <property type="evidence" value="ECO:0007669"/>
    <property type="project" value="UniProtKB-SubCell"/>
</dbReference>
<sequence length="305" mass="31838">MQIDQSALAGIFPAFPTPFDARGEIDLKRLDTLVDALIAGDAAGVVPVGGTGEYTALSPAERTRVVSATVDAARGRVPVIAGVVSPGYAEALETGKRFADAGADALLLVTPFYVTPTDAGVRAYFERYRAALDIPLLLYDIPARTRYATAPATIAAMAKDDGSIVGMKACNTDLNAFARTVALAGAHMAILSGDDQLYVHHVLLGATGGILTAASLLPRVWSRIHTIAANGDAAIALREHAWLAPLLDALFSESNPGPAKKAFELLGDGLGPVRLPLVAPAPLTVERIRAALHLLPPDWLPGAAR</sequence>
<feature type="active site" description="Proton donor/acceptor" evidence="12 14">
    <location>
        <position position="139"/>
    </location>
</feature>
<evidence type="ECO:0000313" key="17">
    <source>
        <dbReference type="Proteomes" id="UP000243719"/>
    </source>
</evidence>
<dbReference type="NCBIfam" id="TIGR00674">
    <property type="entry name" value="dapA"/>
    <property type="match status" value="1"/>
</dbReference>
<evidence type="ECO:0000256" key="2">
    <source>
        <dbReference type="ARBA" id="ARBA00005120"/>
    </source>
</evidence>
<comment type="similarity">
    <text evidence="3 12 13">Belongs to the DapA family.</text>
</comment>
<evidence type="ECO:0000256" key="6">
    <source>
        <dbReference type="ARBA" id="ARBA00022605"/>
    </source>
</evidence>
<dbReference type="Gene3D" id="3.20.20.70">
    <property type="entry name" value="Aldolase class I"/>
    <property type="match status" value="1"/>
</dbReference>
<keyword evidence="17" id="KW-1185">Reference proteome</keyword>
<feature type="binding site" evidence="12 15">
    <location>
        <position position="51"/>
    </location>
    <ligand>
        <name>pyruvate</name>
        <dbReference type="ChEBI" id="CHEBI:15361"/>
    </ligand>
</feature>
<comment type="pathway">
    <text evidence="2 12">Amino-acid biosynthesis; L-lysine biosynthesis via DAP pathway; (S)-tetrahydrodipicolinate from L-aspartate: step 3/4.</text>
</comment>
<comment type="caution">
    <text evidence="12">Was originally thought to be a dihydrodipicolinate synthase (DHDPS), catalyzing the condensation of (S)-aspartate-beta-semialdehyde [(S)-ASA] and pyruvate to dihydrodipicolinate (DHDP). However, it was shown in E.coli that the product of the enzymatic reaction is not dihydrodipicolinate but in fact (4S)-4-hydroxy-2,3,4,5-tetrahydro-(2S)-dipicolinic acid (HTPA), and that the consecutive dehydration reaction leading to DHDP is not spontaneous but catalyzed by DapB.</text>
</comment>
<keyword evidence="7 12" id="KW-0220">Diaminopimelate biosynthesis</keyword>
<dbReference type="OrthoDB" id="9782828at2"/>
<name>A0A1H2PR85_9BURK</name>
<dbReference type="Pfam" id="PF00701">
    <property type="entry name" value="DHDPS"/>
    <property type="match status" value="1"/>
</dbReference>
<dbReference type="EMBL" id="FNLO01000006">
    <property type="protein sequence ID" value="SDV48976.1"/>
    <property type="molecule type" value="Genomic_DNA"/>
</dbReference>
<comment type="catalytic activity">
    <reaction evidence="11 12">
        <text>L-aspartate 4-semialdehyde + pyruvate = (2S,4S)-4-hydroxy-2,3,4,5-tetrahydrodipicolinate + H2O + H(+)</text>
        <dbReference type="Rhea" id="RHEA:34171"/>
        <dbReference type="ChEBI" id="CHEBI:15361"/>
        <dbReference type="ChEBI" id="CHEBI:15377"/>
        <dbReference type="ChEBI" id="CHEBI:15378"/>
        <dbReference type="ChEBI" id="CHEBI:67139"/>
        <dbReference type="ChEBI" id="CHEBI:537519"/>
        <dbReference type="EC" id="4.3.3.7"/>
    </reaction>
</comment>
<dbReference type="InterPro" id="IPR020625">
    <property type="entry name" value="Schiff_base-form_aldolases_AS"/>
</dbReference>
<feature type="binding site" evidence="12 15">
    <location>
        <position position="210"/>
    </location>
    <ligand>
        <name>pyruvate</name>
        <dbReference type="ChEBI" id="CHEBI:15361"/>
    </ligand>
</feature>
<feature type="site" description="Part of a proton relay during catalysis" evidence="12">
    <location>
        <position position="113"/>
    </location>
</feature>
<comment type="subunit">
    <text evidence="12">Homotetramer; dimer of dimers.</text>
</comment>
<dbReference type="UniPathway" id="UPA00034">
    <property type="reaction ID" value="UER00017"/>
</dbReference>
<dbReference type="RefSeq" id="WP_091908434.1">
    <property type="nucleotide sequence ID" value="NZ_FNLO01000006.1"/>
</dbReference>
<dbReference type="SUPFAM" id="SSF51569">
    <property type="entry name" value="Aldolase"/>
    <property type="match status" value="1"/>
</dbReference>
<evidence type="ECO:0000256" key="8">
    <source>
        <dbReference type="ARBA" id="ARBA00023154"/>
    </source>
</evidence>
<evidence type="ECO:0000256" key="9">
    <source>
        <dbReference type="ARBA" id="ARBA00023239"/>
    </source>
</evidence>
<dbReference type="InterPro" id="IPR002220">
    <property type="entry name" value="DapA-like"/>
</dbReference>
<keyword evidence="8 12" id="KW-0457">Lysine biosynthesis</keyword>
<evidence type="ECO:0000256" key="12">
    <source>
        <dbReference type="HAMAP-Rule" id="MF_00418"/>
    </source>
</evidence>
<proteinExistence type="inferred from homology"/>
<dbReference type="GO" id="GO:0019877">
    <property type="term" value="P:diaminopimelate biosynthetic process"/>
    <property type="evidence" value="ECO:0007669"/>
    <property type="project" value="UniProtKB-UniRule"/>
</dbReference>
<dbReference type="AlphaFoldDB" id="A0A1H2PR85"/>
<dbReference type="STRING" id="1770053.SAMN05216551_106221"/>
<dbReference type="GO" id="GO:0009089">
    <property type="term" value="P:lysine biosynthetic process via diaminopimelate"/>
    <property type="evidence" value="ECO:0007669"/>
    <property type="project" value="UniProtKB-UniRule"/>
</dbReference>
<comment type="caution">
    <text evidence="12">Lacks conserved residue(s) required for the propagation of feature annotation.</text>
</comment>
<accession>A0A1H2PR85</accession>
<dbReference type="PANTHER" id="PTHR12128:SF66">
    <property type="entry name" value="4-HYDROXY-2-OXOGLUTARATE ALDOLASE, MITOCHONDRIAL"/>
    <property type="match status" value="1"/>
</dbReference>